<dbReference type="InterPro" id="IPR027417">
    <property type="entry name" value="P-loop_NTPase"/>
</dbReference>
<comment type="caution">
    <text evidence="2">The sequence shown here is derived from an EMBL/GenBank/DDBJ whole genome shotgun (WGS) entry which is preliminary data.</text>
</comment>
<evidence type="ECO:0000313" key="3">
    <source>
        <dbReference type="Proteomes" id="UP001183607"/>
    </source>
</evidence>
<sequence length="431" mass="44410">MPPTSGLGPAAQDAESPQAVPPGTDDAPARSAARVPGQAGRADRNADTTPRPHLTELRLSAYAGHRATVLRLGPVTLLTGPSGGGKSTALAACAALAALGNGAPLAEAFPDPRAAVPENARPDPQRRRGFRIGCVSDGPAGPVRLDLAVQAEPELRVVGERLSGDGVVYLETALRDPARRTVQAAWHTAGNAAVTRAPLPDDLLGTTLLPLRVAGRTKEQRRVLAAAEQTVLALRSLFPCAADPTAMRPPAPGGDGLLRRDCANLAEVLHRAARECRTRYGLLEASVREGCAGVVDGLATELLPGGGIAARLLRSEGPGTPLSRLGDGELRYLAMALVLFTGPGVLDVDPASEVPGALQTLTVLADDFDLHLDERQAALLLDLAARMAARGHIRLLGALSRPPAPPGGSPGAIPGVRLVEVGAAVRGTPER</sequence>
<protein>
    <submittedName>
        <fullName evidence="2">Biotin transporter BioY</fullName>
    </submittedName>
</protein>
<feature type="region of interest" description="Disordered" evidence="1">
    <location>
        <begin position="1"/>
        <end position="52"/>
    </location>
</feature>
<accession>A0ABD5E7A0</accession>
<proteinExistence type="predicted"/>
<organism evidence="2 3">
    <name type="scientific">Streptomyces evansiae</name>
    <dbReference type="NCBI Taxonomy" id="3075535"/>
    <lineage>
        <taxon>Bacteria</taxon>
        <taxon>Bacillati</taxon>
        <taxon>Actinomycetota</taxon>
        <taxon>Actinomycetes</taxon>
        <taxon>Kitasatosporales</taxon>
        <taxon>Streptomycetaceae</taxon>
        <taxon>Streptomyces</taxon>
    </lineage>
</organism>
<reference evidence="3" key="1">
    <citation type="submission" date="2023-07" db="EMBL/GenBank/DDBJ databases">
        <title>30 novel species of actinomycetes from the DSMZ collection.</title>
        <authorList>
            <person name="Nouioui I."/>
        </authorList>
    </citation>
    <scope>NUCLEOTIDE SEQUENCE [LARGE SCALE GENOMIC DNA]</scope>
    <source>
        <strain evidence="3">DSM 41982</strain>
    </source>
</reference>
<dbReference type="SUPFAM" id="SSF52540">
    <property type="entry name" value="P-loop containing nucleoside triphosphate hydrolases"/>
    <property type="match status" value="1"/>
</dbReference>
<evidence type="ECO:0000256" key="1">
    <source>
        <dbReference type="SAM" id="MobiDB-lite"/>
    </source>
</evidence>
<name>A0ABD5E7A0_9ACTN</name>
<dbReference type="EMBL" id="JAVRER010000017">
    <property type="protein sequence ID" value="MDT0416533.1"/>
    <property type="molecule type" value="Genomic_DNA"/>
</dbReference>
<dbReference type="RefSeq" id="WP_093853053.1">
    <property type="nucleotide sequence ID" value="NZ_JAVRER010000017.1"/>
</dbReference>
<dbReference type="AlphaFoldDB" id="A0ABD5E7A0"/>
<gene>
    <name evidence="2" type="ORF">RM574_13655</name>
</gene>
<dbReference type="Proteomes" id="UP001183607">
    <property type="component" value="Unassembled WGS sequence"/>
</dbReference>
<evidence type="ECO:0000313" key="2">
    <source>
        <dbReference type="EMBL" id="MDT0416533.1"/>
    </source>
</evidence>